<reference evidence="2 3" key="1">
    <citation type="submission" date="2019-04" db="EMBL/GenBank/DDBJ databases">
        <title>Genome of a novel bacterium Candidatus Jettenia ecosi reconstructed from metagenome of an anammox bioreactor.</title>
        <authorList>
            <person name="Mardanov A.V."/>
            <person name="Beletsky A.V."/>
            <person name="Ravin N.V."/>
            <person name="Botchkova E.A."/>
            <person name="Litti Y.V."/>
            <person name="Nozhevnikova A.N."/>
        </authorList>
    </citation>
    <scope>NUCLEOTIDE SEQUENCE [LARGE SCALE GENOMIC DNA]</scope>
    <source>
        <strain evidence="2">J2</strain>
    </source>
</reference>
<organism evidence="2 3">
    <name type="scientific">Candidatus Jettenia ecosi</name>
    <dbReference type="NCBI Taxonomy" id="2494326"/>
    <lineage>
        <taxon>Bacteria</taxon>
        <taxon>Pseudomonadati</taxon>
        <taxon>Planctomycetota</taxon>
        <taxon>Candidatus Brocadiia</taxon>
        <taxon>Candidatus Brocadiales</taxon>
        <taxon>Candidatus Brocadiaceae</taxon>
        <taxon>Candidatus Jettenia</taxon>
    </lineage>
</organism>
<evidence type="ECO:0000313" key="2">
    <source>
        <dbReference type="EMBL" id="TLD39784.1"/>
    </source>
</evidence>
<evidence type="ECO:0000256" key="1">
    <source>
        <dbReference type="ARBA" id="ARBA00034120"/>
    </source>
</evidence>
<comment type="caution">
    <text evidence="2">The sequence shown here is derived from an EMBL/GenBank/DDBJ whole genome shotgun (WGS) entry which is preliminary data.</text>
</comment>
<dbReference type="CDD" id="cd01651">
    <property type="entry name" value="RT_G2_intron"/>
    <property type="match status" value="1"/>
</dbReference>
<accession>A0A533Q5H7</accession>
<dbReference type="GO" id="GO:0003964">
    <property type="term" value="F:RNA-directed DNA polymerase activity"/>
    <property type="evidence" value="ECO:0007669"/>
    <property type="project" value="UniProtKB-KW"/>
</dbReference>
<dbReference type="PANTHER" id="PTHR34047:SF8">
    <property type="entry name" value="PROTEIN YKFC"/>
    <property type="match status" value="1"/>
</dbReference>
<dbReference type="InterPro" id="IPR051083">
    <property type="entry name" value="GrpII_Intron_Splice-Mob/Def"/>
</dbReference>
<dbReference type="SUPFAM" id="SSF56672">
    <property type="entry name" value="DNA/RNA polymerases"/>
    <property type="match status" value="1"/>
</dbReference>
<proteinExistence type="inferred from homology"/>
<dbReference type="PANTHER" id="PTHR34047">
    <property type="entry name" value="NUCLEAR INTRON MATURASE 1, MITOCHONDRIAL-RELATED"/>
    <property type="match status" value="1"/>
</dbReference>
<protein>
    <submittedName>
        <fullName evidence="2">Retron-type RNA-directed DNA polymerase</fullName>
    </submittedName>
</protein>
<keyword evidence="2" id="KW-0695">RNA-directed DNA polymerase</keyword>
<keyword evidence="2" id="KW-0548">Nucleotidyltransferase</keyword>
<keyword evidence="2" id="KW-0808">Transferase</keyword>
<dbReference type="EMBL" id="SULG01000212">
    <property type="protein sequence ID" value="TLD39784.1"/>
    <property type="molecule type" value="Genomic_DNA"/>
</dbReference>
<dbReference type="Proteomes" id="UP000319783">
    <property type="component" value="Unassembled WGS sequence"/>
</dbReference>
<gene>
    <name evidence="2" type="ORF">JETT_3955</name>
</gene>
<name>A0A533Q5H7_9BACT</name>
<comment type="similarity">
    <text evidence="1">Belongs to the bacterial reverse transcriptase family.</text>
</comment>
<sequence length="164" mass="18743">MTKASIRLQELRGKIYRKAKTEKQGRFWGLYCHVCKKEVLREAYRLAKANDGAPGIDGKSFEDIEAEGVEGFLEGIGQELLNRTYRPLPNRRVEIPKGNGKTRMLGIPTVKDRVVQGALKLLLEPIFEADFKDCSYGYRPKRHAHQATDRVTKGYCMALPGWWM</sequence>
<dbReference type="AlphaFoldDB" id="A0A533Q5H7"/>
<dbReference type="InterPro" id="IPR043502">
    <property type="entry name" value="DNA/RNA_pol_sf"/>
</dbReference>
<evidence type="ECO:0000313" key="3">
    <source>
        <dbReference type="Proteomes" id="UP000319783"/>
    </source>
</evidence>